<accession>A0AAV7MD68</accession>
<feature type="region of interest" description="Disordered" evidence="1">
    <location>
        <begin position="39"/>
        <end position="62"/>
    </location>
</feature>
<protein>
    <submittedName>
        <fullName evidence="2">Uncharacterized protein</fullName>
    </submittedName>
</protein>
<feature type="compositionally biased region" description="Polar residues" evidence="1">
    <location>
        <begin position="46"/>
        <end position="56"/>
    </location>
</feature>
<reference evidence="2" key="1">
    <citation type="journal article" date="2022" name="bioRxiv">
        <title>Sequencing and chromosome-scale assembly of the giantPleurodeles waltlgenome.</title>
        <authorList>
            <person name="Brown T."/>
            <person name="Elewa A."/>
            <person name="Iarovenko S."/>
            <person name="Subramanian E."/>
            <person name="Araus A.J."/>
            <person name="Petzold A."/>
            <person name="Susuki M."/>
            <person name="Suzuki K.-i.T."/>
            <person name="Hayashi T."/>
            <person name="Toyoda A."/>
            <person name="Oliveira C."/>
            <person name="Osipova E."/>
            <person name="Leigh N.D."/>
            <person name="Simon A."/>
            <person name="Yun M.H."/>
        </authorList>
    </citation>
    <scope>NUCLEOTIDE SEQUENCE</scope>
    <source>
        <strain evidence="2">20211129_DDA</strain>
        <tissue evidence="2">Liver</tissue>
    </source>
</reference>
<dbReference type="EMBL" id="JANPWB010000014">
    <property type="protein sequence ID" value="KAJ1101276.1"/>
    <property type="molecule type" value="Genomic_DNA"/>
</dbReference>
<dbReference type="Proteomes" id="UP001066276">
    <property type="component" value="Chromosome 10"/>
</dbReference>
<evidence type="ECO:0000313" key="3">
    <source>
        <dbReference type="Proteomes" id="UP001066276"/>
    </source>
</evidence>
<proteinExistence type="predicted"/>
<gene>
    <name evidence="2" type="ORF">NDU88_006348</name>
</gene>
<name>A0AAV7MD68_PLEWA</name>
<evidence type="ECO:0000313" key="2">
    <source>
        <dbReference type="EMBL" id="KAJ1101276.1"/>
    </source>
</evidence>
<comment type="caution">
    <text evidence="2">The sequence shown here is derived from an EMBL/GenBank/DDBJ whole genome shotgun (WGS) entry which is preliminary data.</text>
</comment>
<sequence length="106" mass="12170">MKTTSCPVATCYNLATSFTRHRSGHNLCVSVDIEQKRLKDDEGGRNVSTRQKSQGSGKRLAEHESIDEFVARLRELSIKCRFGNMTEELIRDQLIVQCKEKKIQER</sequence>
<evidence type="ECO:0000256" key="1">
    <source>
        <dbReference type="SAM" id="MobiDB-lite"/>
    </source>
</evidence>
<organism evidence="2 3">
    <name type="scientific">Pleurodeles waltl</name>
    <name type="common">Iberian ribbed newt</name>
    <dbReference type="NCBI Taxonomy" id="8319"/>
    <lineage>
        <taxon>Eukaryota</taxon>
        <taxon>Metazoa</taxon>
        <taxon>Chordata</taxon>
        <taxon>Craniata</taxon>
        <taxon>Vertebrata</taxon>
        <taxon>Euteleostomi</taxon>
        <taxon>Amphibia</taxon>
        <taxon>Batrachia</taxon>
        <taxon>Caudata</taxon>
        <taxon>Salamandroidea</taxon>
        <taxon>Salamandridae</taxon>
        <taxon>Pleurodelinae</taxon>
        <taxon>Pleurodeles</taxon>
    </lineage>
</organism>
<keyword evidence="3" id="KW-1185">Reference proteome</keyword>
<dbReference type="AlphaFoldDB" id="A0AAV7MD68"/>